<dbReference type="Proteomes" id="UP000663651">
    <property type="component" value="Chromosome"/>
</dbReference>
<name>A0ABX7Q0Y4_9BACT</name>
<keyword evidence="1" id="KW-0175">Coiled coil</keyword>
<reference evidence="2 3" key="1">
    <citation type="submission" date="2021-03" db="EMBL/GenBank/DDBJ databases">
        <title>Geobacter metallireducens gen. nov. sp. nov., a microorganism capable of coupling the complete oxidation of organic compounds to the reduction of iron and other metals.</title>
        <authorList>
            <person name="Li Y."/>
        </authorList>
    </citation>
    <scope>NUCLEOTIDE SEQUENCE [LARGE SCALE GENOMIC DNA]</scope>
    <source>
        <strain evidence="2 3">Jerry-YX</strain>
    </source>
</reference>
<proteinExistence type="predicted"/>
<evidence type="ECO:0000256" key="1">
    <source>
        <dbReference type="SAM" id="Coils"/>
    </source>
</evidence>
<gene>
    <name evidence="2" type="ORF">JZM60_12965</name>
</gene>
<keyword evidence="3" id="KW-1185">Reference proteome</keyword>
<accession>A0ABX7Q0Y4</accession>
<dbReference type="InterPro" id="IPR011990">
    <property type="entry name" value="TPR-like_helical_dom_sf"/>
</dbReference>
<sequence length="175" mass="19797">MNARNFIIIMLAAHLSGCAMIQKSMEGHQLRSAQQEKLGQALRQIDRGNTERAVAHLKSIVAAPGVAGITDEALFRLGLLSVPSDLDREELSNAISYLERLQKEYPVSIWATQASSLTYFLSGIPRRIQTTNELRRQIRTLKDLNLSLTRENKEMKLNIEKLKTLDLELERKSKP</sequence>
<organism evidence="2 3">
    <name type="scientific">Geobacter benzoatilyticus</name>
    <dbReference type="NCBI Taxonomy" id="2815309"/>
    <lineage>
        <taxon>Bacteria</taxon>
        <taxon>Pseudomonadati</taxon>
        <taxon>Thermodesulfobacteriota</taxon>
        <taxon>Desulfuromonadia</taxon>
        <taxon>Geobacterales</taxon>
        <taxon>Geobacteraceae</taxon>
        <taxon>Geobacter</taxon>
    </lineage>
</organism>
<evidence type="ECO:0000313" key="2">
    <source>
        <dbReference type="EMBL" id="QSV45052.1"/>
    </source>
</evidence>
<feature type="coiled-coil region" evidence="1">
    <location>
        <begin position="131"/>
        <end position="172"/>
    </location>
</feature>
<evidence type="ECO:0000313" key="3">
    <source>
        <dbReference type="Proteomes" id="UP000663651"/>
    </source>
</evidence>
<dbReference type="EMBL" id="CP071382">
    <property type="protein sequence ID" value="QSV45052.1"/>
    <property type="molecule type" value="Genomic_DNA"/>
</dbReference>
<dbReference type="Gene3D" id="1.25.40.10">
    <property type="entry name" value="Tetratricopeptide repeat domain"/>
    <property type="match status" value="1"/>
</dbReference>
<protein>
    <submittedName>
        <fullName evidence="2">Tetratricopeptide repeat protein</fullName>
    </submittedName>
</protein>
<dbReference type="RefSeq" id="WP_207162858.1">
    <property type="nucleotide sequence ID" value="NZ_CP071382.1"/>
</dbReference>